<sequence>MLHVPLTNDYCFDNVFFINMSQSHNQDFFSQDFIDIFIVLALSVFSLICSTLFVSNCVYKKMVDEFVTIYNSNTTLYEYDPYFYKFLDDYDLLEKHELSVDYLNSLNTKYIKETTPLGLVILTYNNEYNSFDYYCKKSTIVGFNYLEVVSRIYVVNFDCKVIYNDNYDNLIMLYNKKNGILNNDENKAKCYGEGENKAKCYGEGENKAKCYGEGENIGVCDGDSEDNVFFTKKVSSSKKVDSYNFVSNKYKYKGSLDDFDNYIKTNNLISIECSSIEDNTTSFFSLEKNSIVTELDELNIGFKAFKSLSKVKTL</sequence>
<reference evidence="2" key="1">
    <citation type="journal article" date="2020" name="Nature">
        <title>Giant virus diversity and host interactions through global metagenomics.</title>
        <authorList>
            <person name="Schulz F."/>
            <person name="Roux S."/>
            <person name="Paez-Espino D."/>
            <person name="Jungbluth S."/>
            <person name="Walsh D.A."/>
            <person name="Denef V.J."/>
            <person name="McMahon K.D."/>
            <person name="Konstantinidis K.T."/>
            <person name="Eloe-Fadrosh E.A."/>
            <person name="Kyrpides N.C."/>
            <person name="Woyke T."/>
        </authorList>
    </citation>
    <scope>NUCLEOTIDE SEQUENCE</scope>
    <source>
        <strain evidence="2">GVMAG-M-3300020523-10</strain>
    </source>
</reference>
<accession>A0A6C0CEE8</accession>
<keyword evidence="1" id="KW-0812">Transmembrane</keyword>
<proteinExistence type="predicted"/>
<evidence type="ECO:0000313" key="2">
    <source>
        <dbReference type="EMBL" id="QHT01955.1"/>
    </source>
</evidence>
<keyword evidence="1" id="KW-0472">Membrane</keyword>
<protein>
    <submittedName>
        <fullName evidence="2">Uncharacterized protein</fullName>
    </submittedName>
</protein>
<evidence type="ECO:0000256" key="1">
    <source>
        <dbReference type="SAM" id="Phobius"/>
    </source>
</evidence>
<dbReference type="AlphaFoldDB" id="A0A6C0CEE8"/>
<organism evidence="2">
    <name type="scientific">viral metagenome</name>
    <dbReference type="NCBI Taxonomy" id="1070528"/>
    <lineage>
        <taxon>unclassified sequences</taxon>
        <taxon>metagenomes</taxon>
        <taxon>organismal metagenomes</taxon>
    </lineage>
</organism>
<name>A0A6C0CEE8_9ZZZZ</name>
<dbReference type="EMBL" id="MN739384">
    <property type="protein sequence ID" value="QHT01955.1"/>
    <property type="molecule type" value="Genomic_DNA"/>
</dbReference>
<keyword evidence="1" id="KW-1133">Transmembrane helix</keyword>
<feature type="transmembrane region" description="Helical" evidence="1">
    <location>
        <begin position="33"/>
        <end position="54"/>
    </location>
</feature>